<comment type="cofactor">
    <cofactor evidence="1">
        <name>pyridoxal 5'-phosphate</name>
        <dbReference type="ChEBI" id="CHEBI:597326"/>
    </cofactor>
</comment>
<evidence type="ECO:0000256" key="3">
    <source>
        <dbReference type="ARBA" id="ARBA00011738"/>
    </source>
</evidence>
<name>A0A2J6NBH9_9CREN</name>
<dbReference type="GO" id="GO:0030170">
    <property type="term" value="F:pyridoxal phosphate binding"/>
    <property type="evidence" value="ECO:0007669"/>
    <property type="project" value="InterPro"/>
</dbReference>
<organism evidence="9 10">
    <name type="scientific">Fervidicoccus fontis</name>
    <dbReference type="NCBI Taxonomy" id="683846"/>
    <lineage>
        <taxon>Archaea</taxon>
        <taxon>Thermoproteota</taxon>
        <taxon>Thermoprotei</taxon>
        <taxon>Fervidicoccales</taxon>
        <taxon>Fervidicoccaceae</taxon>
        <taxon>Fervidicoccus</taxon>
    </lineage>
</organism>
<reference evidence="9 10" key="1">
    <citation type="submission" date="2018-01" db="EMBL/GenBank/DDBJ databases">
        <title>Metagenomic assembled genomes from two thermal pools in the Uzon Caldera, Kamchatka, Russia.</title>
        <authorList>
            <person name="Wilkins L."/>
            <person name="Ettinger C."/>
        </authorList>
    </citation>
    <scope>NUCLEOTIDE SEQUENCE [LARGE SCALE GENOMIC DNA]</scope>
    <source>
        <strain evidence="9">ZAV-06</strain>
    </source>
</reference>
<evidence type="ECO:0000256" key="6">
    <source>
        <dbReference type="ARBA" id="ARBA00022898"/>
    </source>
</evidence>
<comment type="similarity">
    <text evidence="2">Belongs to the class-I pyridoxal-phosphate-dependent aminotransferase family.</text>
</comment>
<evidence type="ECO:0000256" key="1">
    <source>
        <dbReference type="ARBA" id="ARBA00001933"/>
    </source>
</evidence>
<dbReference type="InterPro" id="IPR050859">
    <property type="entry name" value="Class-I_PLP-dep_aminotransf"/>
</dbReference>
<dbReference type="Proteomes" id="UP000886076">
    <property type="component" value="Unassembled WGS sequence"/>
</dbReference>
<dbReference type="InterPro" id="IPR015424">
    <property type="entry name" value="PyrdxlP-dep_Trfase"/>
</dbReference>
<dbReference type="GO" id="GO:0008483">
    <property type="term" value="F:transaminase activity"/>
    <property type="evidence" value="ECO:0007669"/>
    <property type="project" value="UniProtKB-KW"/>
</dbReference>
<comment type="caution">
    <text evidence="9">The sequence shown here is derived from an EMBL/GenBank/DDBJ whole genome shotgun (WGS) entry which is preliminary data.</text>
</comment>
<dbReference type="EMBL" id="PNIM01000014">
    <property type="protein sequence ID" value="PMB75454.1"/>
    <property type="molecule type" value="Genomic_DNA"/>
</dbReference>
<evidence type="ECO:0000313" key="9">
    <source>
        <dbReference type="EMBL" id="PMB75454.1"/>
    </source>
</evidence>
<evidence type="ECO:0000256" key="2">
    <source>
        <dbReference type="ARBA" id="ARBA00007441"/>
    </source>
</evidence>
<dbReference type="PANTHER" id="PTHR42790">
    <property type="entry name" value="AMINOTRANSFERASE"/>
    <property type="match status" value="1"/>
</dbReference>
<dbReference type="SUPFAM" id="SSF53383">
    <property type="entry name" value="PLP-dependent transferases"/>
    <property type="match status" value="1"/>
</dbReference>
<dbReference type="Proteomes" id="UP000237153">
    <property type="component" value="Unassembled WGS sequence"/>
</dbReference>
<dbReference type="GO" id="GO:1901605">
    <property type="term" value="P:alpha-amino acid metabolic process"/>
    <property type="evidence" value="ECO:0007669"/>
    <property type="project" value="TreeGrafter"/>
</dbReference>
<accession>A0A2J6NBH9</accession>
<feature type="domain" description="Aminotransferase class I/classII large" evidence="7">
    <location>
        <begin position="30"/>
        <end position="391"/>
    </location>
</feature>
<keyword evidence="4 9" id="KW-0032">Aminotransferase</keyword>
<dbReference type="InterPro" id="IPR015422">
    <property type="entry name" value="PyrdxlP-dep_Trfase_small"/>
</dbReference>
<dbReference type="EMBL" id="DSFH01000028">
    <property type="protein sequence ID" value="HEW63755.1"/>
    <property type="molecule type" value="Genomic_DNA"/>
</dbReference>
<evidence type="ECO:0000313" key="8">
    <source>
        <dbReference type="EMBL" id="HEW63755.1"/>
    </source>
</evidence>
<evidence type="ECO:0000256" key="4">
    <source>
        <dbReference type="ARBA" id="ARBA00022576"/>
    </source>
</evidence>
<reference evidence="8" key="2">
    <citation type="journal article" date="2020" name="mSystems">
        <title>Genome- and Community-Level Interaction Insights into Carbon Utilization and Element Cycling Functions of Hydrothermarchaeota in Hydrothermal Sediment.</title>
        <authorList>
            <person name="Zhou Z."/>
            <person name="Liu Y."/>
            <person name="Xu W."/>
            <person name="Pan J."/>
            <person name="Luo Z.H."/>
            <person name="Li M."/>
        </authorList>
    </citation>
    <scope>NUCLEOTIDE SEQUENCE [LARGE SCALE GENOMIC DNA]</scope>
    <source>
        <strain evidence="8">SpSt-1261</strain>
    </source>
</reference>
<dbReference type="Pfam" id="PF00155">
    <property type="entry name" value="Aminotran_1_2"/>
    <property type="match status" value="1"/>
</dbReference>
<gene>
    <name evidence="9" type="ORF">C0188_02970</name>
    <name evidence="8" type="ORF">ENO39_01665</name>
</gene>
<dbReference type="RefSeq" id="WP_272985044.1">
    <property type="nucleotide sequence ID" value="NZ_DSFH01000028.1"/>
</dbReference>
<evidence type="ECO:0000256" key="5">
    <source>
        <dbReference type="ARBA" id="ARBA00022679"/>
    </source>
</evidence>
<dbReference type="CDD" id="cd00609">
    <property type="entry name" value="AAT_like"/>
    <property type="match status" value="1"/>
</dbReference>
<dbReference type="InterPro" id="IPR004839">
    <property type="entry name" value="Aminotransferase_I/II_large"/>
</dbReference>
<proteinExistence type="inferred from homology"/>
<evidence type="ECO:0000313" key="10">
    <source>
        <dbReference type="Proteomes" id="UP000237153"/>
    </source>
</evidence>
<sequence>MNYNSFLNKEISDFLSLEVPGFPEPPQGRKVIMFSEGRPNFSRFPLDKALPYVQEVFKTEYQTMLQYPPIKGNPELMKELRKLMEKYVSLKGTEDDDMIIMSGSQQALYMVSRILVDPGDYIVVERPTYLEAIFAFTYNKAKMLGVNQDENGMKTDELETLLRKLKSEGKRIKFVYTVPNYQNPSGATLTMERRKHLYELASQYDFLIFEDDAYCYLSYEGKALPAIKSLDTEGRVIFTSTLSKILSPGLRIGWVFANKEIVKALLAAKEVIDLGVSGISQYLATIWLRNGIHEEFLKIAIPWYKQKRDIMLEMLDELFRNDAHWTKPKGGLFIYVQFNNKKVNTQKLLEYAKKKGVLFVSGQPFYHDFSVLNTIRLNFSMPTEDEIKEGIRLLREAYDEYLSSGL</sequence>
<keyword evidence="6" id="KW-0663">Pyridoxal phosphate</keyword>
<dbReference type="AlphaFoldDB" id="A0A2J6NBH9"/>
<protein>
    <submittedName>
        <fullName evidence="8 9">Aminotransferase</fullName>
    </submittedName>
</protein>
<dbReference type="Gene3D" id="3.90.1150.10">
    <property type="entry name" value="Aspartate Aminotransferase, domain 1"/>
    <property type="match status" value="1"/>
</dbReference>
<dbReference type="InterPro" id="IPR015421">
    <property type="entry name" value="PyrdxlP-dep_Trfase_major"/>
</dbReference>
<keyword evidence="5 9" id="KW-0808">Transferase</keyword>
<dbReference type="PANTHER" id="PTHR42790:SF19">
    <property type="entry name" value="KYNURENINE_ALPHA-AMINOADIPATE AMINOTRANSFERASE, MITOCHONDRIAL"/>
    <property type="match status" value="1"/>
</dbReference>
<evidence type="ECO:0000259" key="7">
    <source>
        <dbReference type="Pfam" id="PF00155"/>
    </source>
</evidence>
<dbReference type="FunFam" id="3.40.640.10:FF:000053">
    <property type="entry name" value="Aminotransferase, class I"/>
    <property type="match status" value="1"/>
</dbReference>
<dbReference type="Gene3D" id="3.40.640.10">
    <property type="entry name" value="Type I PLP-dependent aspartate aminotransferase-like (Major domain)"/>
    <property type="match status" value="1"/>
</dbReference>
<comment type="subunit">
    <text evidence="3">Homodimer.</text>
</comment>